<evidence type="ECO:0000256" key="1">
    <source>
        <dbReference type="SAM" id="MobiDB-lite"/>
    </source>
</evidence>
<protein>
    <recommendedName>
        <fullName evidence="5">PknH-like extracellular domain-containing protein</fullName>
    </recommendedName>
</protein>
<feature type="compositionally biased region" description="Low complexity" evidence="1">
    <location>
        <begin position="7"/>
        <end position="22"/>
    </location>
</feature>
<keyword evidence="2" id="KW-1133">Transmembrane helix</keyword>
<evidence type="ECO:0000313" key="4">
    <source>
        <dbReference type="Proteomes" id="UP000277858"/>
    </source>
</evidence>
<keyword evidence="4" id="KW-1185">Reference proteome</keyword>
<dbReference type="AlphaFoldDB" id="A0A448NZG7"/>
<keyword evidence="2" id="KW-0472">Membrane</keyword>
<sequence>MFYVDSAGHPAAPPAGAWVPAPGRTPLRERIGRRWLVAAGVGVVVLALALGGGFWWLNRQPTMAPDEAGNVFSPAIMGLTNNSYYGSIDGNGQYSGDEVRANLSRTKFHGDALNSCISAVKQKMTHVDMLQVLASSQRPTDHYLFGPAWGHSQSRTVLGAVLAFDSPRDAEDALGDLDYWKPCLTMNTAQNNSGATDETHDQGRKNGADWVALEMRTTFSTNGDALPTEGSSSSSGLATGGCLVRYGNTITLAARKAEDKGGAGSPSLSDIDCAGFAQRVSSRIDHLA</sequence>
<keyword evidence="2" id="KW-0812">Transmembrane</keyword>
<feature type="region of interest" description="Disordered" evidence="1">
    <location>
        <begin position="1"/>
        <end position="23"/>
    </location>
</feature>
<reference evidence="3 4" key="1">
    <citation type="submission" date="2018-12" db="EMBL/GenBank/DDBJ databases">
        <authorList>
            <consortium name="Pathogen Informatics"/>
        </authorList>
    </citation>
    <scope>NUCLEOTIDE SEQUENCE [LARGE SCALE GENOMIC DNA]</scope>
    <source>
        <strain evidence="3 4">NCTC13652</strain>
    </source>
</reference>
<proteinExistence type="predicted"/>
<dbReference type="Proteomes" id="UP000277858">
    <property type="component" value="Chromosome"/>
</dbReference>
<evidence type="ECO:0008006" key="5">
    <source>
        <dbReference type="Google" id="ProtNLM"/>
    </source>
</evidence>
<organism evidence="3 4">
    <name type="scientific">Acidipropionibacterium jensenii</name>
    <dbReference type="NCBI Taxonomy" id="1749"/>
    <lineage>
        <taxon>Bacteria</taxon>
        <taxon>Bacillati</taxon>
        <taxon>Actinomycetota</taxon>
        <taxon>Actinomycetes</taxon>
        <taxon>Propionibacteriales</taxon>
        <taxon>Propionibacteriaceae</taxon>
        <taxon>Acidipropionibacterium</taxon>
    </lineage>
</organism>
<evidence type="ECO:0000256" key="2">
    <source>
        <dbReference type="SAM" id="Phobius"/>
    </source>
</evidence>
<feature type="transmembrane region" description="Helical" evidence="2">
    <location>
        <begin position="35"/>
        <end position="57"/>
    </location>
</feature>
<dbReference type="EMBL" id="LR134473">
    <property type="protein sequence ID" value="VEI03332.1"/>
    <property type="molecule type" value="Genomic_DNA"/>
</dbReference>
<accession>A0A448NZG7</accession>
<evidence type="ECO:0000313" key="3">
    <source>
        <dbReference type="EMBL" id="VEI03332.1"/>
    </source>
</evidence>
<gene>
    <name evidence="3" type="ORF">NCTC13652_01532</name>
</gene>
<name>A0A448NZG7_9ACTN</name>